<evidence type="ECO:0000313" key="4">
    <source>
        <dbReference type="Proteomes" id="UP000246114"/>
    </source>
</evidence>
<dbReference type="InterPro" id="IPR015797">
    <property type="entry name" value="NUDIX_hydrolase-like_dom_sf"/>
</dbReference>
<reference evidence="3 4" key="1">
    <citation type="submission" date="2018-03" db="EMBL/GenBank/DDBJ databases">
        <title>The uncultured portion of the human microbiome is neutrally assembled.</title>
        <authorList>
            <person name="Jeraldo P."/>
            <person name="Boardman L."/>
            <person name="White B.A."/>
            <person name="Nelson H."/>
            <person name="Goldenfeld N."/>
            <person name="Chia N."/>
        </authorList>
    </citation>
    <scope>NUCLEOTIDE SEQUENCE [LARGE SCALE GENOMIC DNA]</scope>
    <source>
        <strain evidence="3">CIM:MAG 903</strain>
    </source>
</reference>
<dbReference type="PROSITE" id="PS51462">
    <property type="entry name" value="NUDIX"/>
    <property type="match status" value="1"/>
</dbReference>
<protein>
    <submittedName>
        <fullName evidence="3">NUDIX domain-containing protein</fullName>
    </submittedName>
</protein>
<feature type="domain" description="Nudix hydrolase" evidence="2">
    <location>
        <begin position="41"/>
        <end position="179"/>
    </location>
</feature>
<dbReference type="InterPro" id="IPR000086">
    <property type="entry name" value="NUDIX_hydrolase_dom"/>
</dbReference>
<comment type="similarity">
    <text evidence="1">Belongs to the Nudix hydrolase family.</text>
</comment>
<dbReference type="Proteomes" id="UP000246114">
    <property type="component" value="Unassembled WGS sequence"/>
</dbReference>
<dbReference type="Pfam" id="PF00293">
    <property type="entry name" value="NUDIX"/>
    <property type="match status" value="1"/>
</dbReference>
<dbReference type="CDD" id="cd03674">
    <property type="entry name" value="NUDIX_Hydrolase"/>
    <property type="match status" value="1"/>
</dbReference>
<dbReference type="GeneID" id="90545031"/>
<gene>
    <name evidence="3" type="ORF">DBY38_10495</name>
</gene>
<evidence type="ECO:0000256" key="1">
    <source>
        <dbReference type="ARBA" id="ARBA00005582"/>
    </source>
</evidence>
<evidence type="ECO:0000259" key="2">
    <source>
        <dbReference type="PROSITE" id="PS51462"/>
    </source>
</evidence>
<dbReference type="AlphaFoldDB" id="A0A316M650"/>
<comment type="caution">
    <text evidence="3">The sequence shown here is derived from an EMBL/GenBank/DDBJ whole genome shotgun (WGS) entry which is preliminary data.</text>
</comment>
<dbReference type="PANTHER" id="PTHR43736">
    <property type="entry name" value="ADP-RIBOSE PYROPHOSPHATASE"/>
    <property type="match status" value="1"/>
</dbReference>
<dbReference type="SUPFAM" id="SSF55811">
    <property type="entry name" value="Nudix"/>
    <property type="match status" value="1"/>
</dbReference>
<accession>A0A316M650</accession>
<dbReference type="EMBL" id="QAMZ01000048">
    <property type="protein sequence ID" value="PWL52555.1"/>
    <property type="molecule type" value="Genomic_DNA"/>
</dbReference>
<sequence>MSFIDDIKKYIPYCEQETMDKELIVKAVDSYDDILTRENIAMHITSSGYIINKNRDKVLMIYHKIYDSWAWTGGHADGDDDLLHVAIKEAQEETGLKNVKALDEDIFSLDVLTVDGHIKRGKYVSSHLHLNVTYLLEADEKEELKVNEDETKGVKWLPINELGTYCSEPYMVRMVYNKLNEKIAIK</sequence>
<dbReference type="Gene3D" id="3.90.79.10">
    <property type="entry name" value="Nucleoside Triphosphate Pyrophosphohydrolase"/>
    <property type="match status" value="1"/>
</dbReference>
<dbReference type="RefSeq" id="WP_099335586.1">
    <property type="nucleotide sequence ID" value="NZ_CABMJC010000001.1"/>
</dbReference>
<organism evidence="3 4">
    <name type="scientific">Clostridium cadaveris</name>
    <dbReference type="NCBI Taxonomy" id="1529"/>
    <lineage>
        <taxon>Bacteria</taxon>
        <taxon>Bacillati</taxon>
        <taxon>Bacillota</taxon>
        <taxon>Clostridia</taxon>
        <taxon>Eubacteriales</taxon>
        <taxon>Clostridiaceae</taxon>
        <taxon>Clostridium</taxon>
    </lineage>
</organism>
<name>A0A316M650_9CLOT</name>
<proteinExistence type="inferred from homology"/>
<evidence type="ECO:0000313" key="3">
    <source>
        <dbReference type="EMBL" id="PWL52555.1"/>
    </source>
</evidence>
<dbReference type="PANTHER" id="PTHR43736:SF1">
    <property type="entry name" value="DIHYDRONEOPTERIN TRIPHOSPHATE DIPHOSPHATASE"/>
    <property type="match status" value="1"/>
</dbReference>